<dbReference type="GO" id="GO:0016740">
    <property type="term" value="F:transferase activity"/>
    <property type="evidence" value="ECO:0007669"/>
    <property type="project" value="InterPro"/>
</dbReference>
<comment type="function">
    <text evidence="5">One of the primary rRNA binding proteins. Required for association of the 30S and 50S subunits to form the 70S ribosome, for tRNA binding and peptide bond formation. It has been suggested to have peptidyltransferase activity; this is somewhat controversial. Makes several contacts with the 16S rRNA in the 70S ribosome.</text>
</comment>
<dbReference type="SUPFAM" id="SSF50249">
    <property type="entry name" value="Nucleic acid-binding proteins"/>
    <property type="match status" value="1"/>
</dbReference>
<dbReference type="Proteomes" id="UP000176191">
    <property type="component" value="Unassembled WGS sequence"/>
</dbReference>
<dbReference type="InterPro" id="IPR022666">
    <property type="entry name" value="Ribosomal_uL2_RNA-bd_dom"/>
</dbReference>
<evidence type="ECO:0000313" key="10">
    <source>
        <dbReference type="Proteomes" id="UP000176191"/>
    </source>
</evidence>
<evidence type="ECO:0000256" key="6">
    <source>
        <dbReference type="SAM" id="MobiDB-lite"/>
    </source>
</evidence>
<dbReference type="InterPro" id="IPR008991">
    <property type="entry name" value="Translation_prot_SH3-like_sf"/>
</dbReference>
<dbReference type="Pfam" id="PF03947">
    <property type="entry name" value="Ribosomal_L2_C"/>
    <property type="match status" value="1"/>
</dbReference>
<dbReference type="PANTHER" id="PTHR13691">
    <property type="entry name" value="RIBOSOMAL PROTEIN L2"/>
    <property type="match status" value="1"/>
</dbReference>
<evidence type="ECO:0000259" key="8">
    <source>
        <dbReference type="SMART" id="SM01383"/>
    </source>
</evidence>
<feature type="region of interest" description="Disordered" evidence="6">
    <location>
        <begin position="29"/>
        <end position="56"/>
    </location>
</feature>
<feature type="region of interest" description="Disordered" evidence="6">
    <location>
        <begin position="220"/>
        <end position="259"/>
    </location>
</feature>
<dbReference type="Gene3D" id="2.40.50.140">
    <property type="entry name" value="Nucleic acid-binding proteins"/>
    <property type="match status" value="1"/>
</dbReference>
<sequence length="275" mass="30168">MLKISKPTSSGVRHKIDIERGLTASQPHKSLTQRVKKNSGRNAHGHVTTRHRGGGADRRYRLIDYKRNKPGVEAKVHSIEYDPNRSANIALLFYRDGEKRYILAPDGLVVGAIVVASDTAEPKVGNTLPLKKIPIGMPIHNLELKSGRGGQIVRSAGGLALIQSKEGGFATVKLPSGEIRLIKDSCFATIGQVSNLDHKNRKIGKAGRRRHMGWRPTVRGIAQHPDSHPHGGGEGRSGIGMPSPKTPWGKPALGYKTRSRSKYSNKYIVKDRRIK</sequence>
<dbReference type="GO" id="GO:0002181">
    <property type="term" value="P:cytoplasmic translation"/>
    <property type="evidence" value="ECO:0007669"/>
    <property type="project" value="TreeGrafter"/>
</dbReference>
<dbReference type="InterPro" id="IPR014722">
    <property type="entry name" value="Rib_uL2_dom2"/>
</dbReference>
<comment type="caution">
    <text evidence="9">The sequence shown here is derived from an EMBL/GenBank/DDBJ whole genome shotgun (WGS) entry which is preliminary data.</text>
</comment>
<dbReference type="AlphaFoldDB" id="A0A1F5F7B0"/>
<dbReference type="GO" id="GO:0003735">
    <property type="term" value="F:structural constituent of ribosome"/>
    <property type="evidence" value="ECO:0007669"/>
    <property type="project" value="InterPro"/>
</dbReference>
<evidence type="ECO:0000256" key="2">
    <source>
        <dbReference type="ARBA" id="ARBA00022980"/>
    </source>
</evidence>
<keyword evidence="2 5" id="KW-0689">Ribosomal protein</keyword>
<dbReference type="GO" id="GO:0019843">
    <property type="term" value="F:rRNA binding"/>
    <property type="evidence" value="ECO:0007669"/>
    <property type="project" value="UniProtKB-UniRule"/>
</dbReference>
<dbReference type="NCBIfam" id="TIGR01171">
    <property type="entry name" value="rplB_bact"/>
    <property type="match status" value="1"/>
</dbReference>
<feature type="compositionally biased region" description="Basic residues" evidence="6">
    <location>
        <begin position="34"/>
        <end position="53"/>
    </location>
</feature>
<evidence type="ECO:0000313" key="9">
    <source>
        <dbReference type="EMBL" id="OGD75511.1"/>
    </source>
</evidence>
<evidence type="ECO:0000256" key="1">
    <source>
        <dbReference type="ARBA" id="ARBA00005636"/>
    </source>
</evidence>
<organism evidence="9 10">
    <name type="scientific">Candidatus Collierbacteria bacterium RIFOXYA2_FULL_46_10</name>
    <dbReference type="NCBI Taxonomy" id="1817726"/>
    <lineage>
        <taxon>Bacteria</taxon>
        <taxon>Candidatus Collieribacteriota</taxon>
    </lineage>
</organism>
<comment type="subunit">
    <text evidence="5">Part of the 50S ribosomal subunit. Forms a bridge to the 30S subunit in the 70S ribosome.</text>
</comment>
<feature type="domain" description="Large ribosomal subunit protein uL2 RNA-binding" evidence="8">
    <location>
        <begin position="40"/>
        <end position="116"/>
    </location>
</feature>
<dbReference type="InterPro" id="IPR012340">
    <property type="entry name" value="NA-bd_OB-fold"/>
</dbReference>
<evidence type="ECO:0000256" key="5">
    <source>
        <dbReference type="HAMAP-Rule" id="MF_01320"/>
    </source>
</evidence>
<dbReference type="HAMAP" id="MF_01320_B">
    <property type="entry name" value="Ribosomal_uL2_B"/>
    <property type="match status" value="1"/>
</dbReference>
<dbReference type="Gene3D" id="2.30.30.30">
    <property type="match status" value="1"/>
</dbReference>
<gene>
    <name evidence="5" type="primary">rplB</name>
    <name evidence="9" type="ORF">A2228_03350</name>
</gene>
<dbReference type="InterPro" id="IPR014726">
    <property type="entry name" value="Ribosomal_uL2_dom3"/>
</dbReference>
<dbReference type="PANTHER" id="PTHR13691:SF5">
    <property type="entry name" value="LARGE RIBOSOMAL SUBUNIT PROTEIN UL2M"/>
    <property type="match status" value="1"/>
</dbReference>
<dbReference type="PIRSF" id="PIRSF002158">
    <property type="entry name" value="Ribosomal_L2"/>
    <property type="match status" value="1"/>
</dbReference>
<dbReference type="SMART" id="SM01382">
    <property type="entry name" value="Ribosomal_L2_C"/>
    <property type="match status" value="1"/>
</dbReference>
<dbReference type="GO" id="GO:0015934">
    <property type="term" value="C:large ribosomal subunit"/>
    <property type="evidence" value="ECO:0007669"/>
    <property type="project" value="InterPro"/>
</dbReference>
<dbReference type="InterPro" id="IPR022669">
    <property type="entry name" value="Ribosomal_uL2_C"/>
</dbReference>
<accession>A0A1F5F7B0</accession>
<keyword evidence="3 5" id="KW-0687">Ribonucleoprotein</keyword>
<dbReference type="FunFam" id="4.10.950.10:FF:000001">
    <property type="entry name" value="50S ribosomal protein L2"/>
    <property type="match status" value="1"/>
</dbReference>
<evidence type="ECO:0000256" key="3">
    <source>
        <dbReference type="ARBA" id="ARBA00023274"/>
    </source>
</evidence>
<comment type="similarity">
    <text evidence="1 5">Belongs to the universal ribosomal protein uL2 family.</text>
</comment>
<name>A0A1F5F7B0_9BACT</name>
<evidence type="ECO:0000256" key="4">
    <source>
        <dbReference type="ARBA" id="ARBA00035242"/>
    </source>
</evidence>
<dbReference type="InterPro" id="IPR002171">
    <property type="entry name" value="Ribosomal_uL2"/>
</dbReference>
<keyword evidence="5" id="KW-0694">RNA-binding</keyword>
<keyword evidence="5" id="KW-0699">rRNA-binding</keyword>
<dbReference type="Gene3D" id="4.10.950.10">
    <property type="entry name" value="Ribosomal protein L2, domain 3"/>
    <property type="match status" value="1"/>
</dbReference>
<protein>
    <recommendedName>
        <fullName evidence="4 5">Large ribosomal subunit protein uL2</fullName>
    </recommendedName>
</protein>
<dbReference type="Pfam" id="PF00181">
    <property type="entry name" value="Ribosomal_L2_N"/>
    <property type="match status" value="1"/>
</dbReference>
<reference evidence="9 10" key="1">
    <citation type="journal article" date="2016" name="Nat. Commun.">
        <title>Thousands of microbial genomes shed light on interconnected biogeochemical processes in an aquifer system.</title>
        <authorList>
            <person name="Anantharaman K."/>
            <person name="Brown C.T."/>
            <person name="Hug L.A."/>
            <person name="Sharon I."/>
            <person name="Castelle C.J."/>
            <person name="Probst A.J."/>
            <person name="Thomas B.C."/>
            <person name="Singh A."/>
            <person name="Wilkins M.J."/>
            <person name="Karaoz U."/>
            <person name="Brodie E.L."/>
            <person name="Williams K.H."/>
            <person name="Hubbard S.S."/>
            <person name="Banfield J.F."/>
        </authorList>
    </citation>
    <scope>NUCLEOTIDE SEQUENCE [LARGE SCALE GENOMIC DNA]</scope>
</reference>
<feature type="domain" description="Large ribosomal subunit protein uL2 C-terminal" evidence="7">
    <location>
        <begin position="122"/>
        <end position="251"/>
    </location>
</feature>
<dbReference type="SMART" id="SM01383">
    <property type="entry name" value="Ribosomal_L2"/>
    <property type="match status" value="1"/>
</dbReference>
<dbReference type="SUPFAM" id="SSF50104">
    <property type="entry name" value="Translation proteins SH3-like domain"/>
    <property type="match status" value="1"/>
</dbReference>
<dbReference type="InterPro" id="IPR005880">
    <property type="entry name" value="Ribosomal_uL2_bac/org-type"/>
</dbReference>
<proteinExistence type="inferred from homology"/>
<dbReference type="EMBL" id="MFAK01000002">
    <property type="protein sequence ID" value="OGD75511.1"/>
    <property type="molecule type" value="Genomic_DNA"/>
</dbReference>
<evidence type="ECO:0000259" key="7">
    <source>
        <dbReference type="SMART" id="SM01382"/>
    </source>
</evidence>
<dbReference type="FunFam" id="2.30.30.30:FF:000001">
    <property type="entry name" value="50S ribosomal protein L2"/>
    <property type="match status" value="1"/>
</dbReference>